<keyword evidence="2 5" id="KW-0812">Transmembrane</keyword>
<dbReference type="PANTHER" id="PTHR23501:SF154">
    <property type="entry name" value="MULTIDRUG-EFFLUX TRANSPORTER RV1634-RELATED"/>
    <property type="match status" value="1"/>
</dbReference>
<feature type="transmembrane region" description="Helical" evidence="5">
    <location>
        <begin position="33"/>
        <end position="54"/>
    </location>
</feature>
<dbReference type="Pfam" id="PF07690">
    <property type="entry name" value="MFS_1"/>
    <property type="match status" value="1"/>
</dbReference>
<keyword evidence="4 5" id="KW-0472">Membrane</keyword>
<reference evidence="7" key="2">
    <citation type="submission" date="2023-07" db="EMBL/GenBank/DDBJ databases">
        <authorList>
            <person name="Sun H."/>
        </authorList>
    </citation>
    <scope>NUCLEOTIDE SEQUENCE</scope>
    <source>
        <strain evidence="7">05753</strain>
    </source>
</reference>
<evidence type="ECO:0000256" key="2">
    <source>
        <dbReference type="ARBA" id="ARBA00022692"/>
    </source>
</evidence>
<feature type="transmembrane region" description="Helical" evidence="5">
    <location>
        <begin position="134"/>
        <end position="153"/>
    </location>
</feature>
<feature type="transmembrane region" description="Helical" evidence="5">
    <location>
        <begin position="304"/>
        <end position="324"/>
    </location>
</feature>
<feature type="domain" description="Major facilitator superfamily (MFS) profile" evidence="6">
    <location>
        <begin position="32"/>
        <end position="432"/>
    </location>
</feature>
<feature type="transmembrane region" description="Helical" evidence="5">
    <location>
        <begin position="267"/>
        <end position="292"/>
    </location>
</feature>
<evidence type="ECO:0000256" key="1">
    <source>
        <dbReference type="ARBA" id="ARBA00004141"/>
    </source>
</evidence>
<gene>
    <name evidence="7" type="ORF">Q2T52_04905</name>
</gene>
<sequence length="433" mass="44479">MPQETATMDAQGKAEAAKGGWAELLQKPYGARLTALSAGIGLHAFNEIAIAPVIPMALDALAAPNLLPFVYASFFLLVITGGLTAAPLRRRIGARAGLLLAGALYLAAVATQSLAPSAPVLLVGRALQGLSDGWIVALCYSLIADLFPARLVPRVFSVEAIIWALAAVLGPLAGGFTAEWVHWRAALAVSLPFILLLFTVLPMALPAGQKGQADTPQKQGQGKRRLLPPKLFGLSTTAGCGSWLLFLMSVAQSVSAVFLAYGLGHIFGLPAAAAGMTVVTLALTWSVVAMPVAGLKSVASKRRAVRFGPLFQALGCGLIATGFYTGLLPLVVAGQVSSGTAFGMLWAIANQAIIEDADPEHRMTTGSLLPSIATCGSVFGSSVIGGLASSAGVIDRMAGGAPHWEALALWGTAACISILALIAAQGIRPKATD</sequence>
<proteinExistence type="predicted"/>
<feature type="transmembrane region" description="Helical" evidence="5">
    <location>
        <begin position="184"/>
        <end position="205"/>
    </location>
</feature>
<dbReference type="InterPro" id="IPR020846">
    <property type="entry name" value="MFS_dom"/>
</dbReference>
<evidence type="ECO:0000256" key="5">
    <source>
        <dbReference type="SAM" id="Phobius"/>
    </source>
</evidence>
<feature type="transmembrane region" description="Helical" evidence="5">
    <location>
        <begin position="66"/>
        <end position="86"/>
    </location>
</feature>
<feature type="transmembrane region" description="Helical" evidence="5">
    <location>
        <begin position="231"/>
        <end position="261"/>
    </location>
</feature>
<organism evidence="7 8">
    <name type="scientific">Rhizobium oryzicola</name>
    <dbReference type="NCBI Taxonomy" id="1232668"/>
    <lineage>
        <taxon>Bacteria</taxon>
        <taxon>Pseudomonadati</taxon>
        <taxon>Pseudomonadota</taxon>
        <taxon>Alphaproteobacteria</taxon>
        <taxon>Hyphomicrobiales</taxon>
        <taxon>Rhizobiaceae</taxon>
        <taxon>Rhizobium/Agrobacterium group</taxon>
        <taxon>Rhizobium</taxon>
    </lineage>
</organism>
<comment type="caution">
    <text evidence="7">The sequence shown here is derived from an EMBL/GenBank/DDBJ whole genome shotgun (WGS) entry which is preliminary data.</text>
</comment>
<feature type="transmembrane region" description="Helical" evidence="5">
    <location>
        <begin position="407"/>
        <end position="427"/>
    </location>
</feature>
<comment type="subcellular location">
    <subcellularLocation>
        <location evidence="1">Membrane</location>
        <topology evidence="1">Multi-pass membrane protein</topology>
    </subcellularLocation>
</comment>
<dbReference type="InterPro" id="IPR011701">
    <property type="entry name" value="MFS"/>
</dbReference>
<dbReference type="EMBL" id="JAUKWQ010000001">
    <property type="protein sequence ID" value="MDO1581429.1"/>
    <property type="molecule type" value="Genomic_DNA"/>
</dbReference>
<dbReference type="RefSeq" id="WP_302075537.1">
    <property type="nucleotide sequence ID" value="NZ_JAUKWQ010000001.1"/>
</dbReference>
<dbReference type="Proteomes" id="UP001169006">
    <property type="component" value="Unassembled WGS sequence"/>
</dbReference>
<feature type="transmembrane region" description="Helical" evidence="5">
    <location>
        <begin position="160"/>
        <end position="178"/>
    </location>
</feature>
<name>A0ABT8SSQ9_9HYPH</name>
<accession>A0ABT8SSQ9</accession>
<evidence type="ECO:0000313" key="8">
    <source>
        <dbReference type="Proteomes" id="UP001169006"/>
    </source>
</evidence>
<keyword evidence="3 5" id="KW-1133">Transmembrane helix</keyword>
<dbReference type="Gene3D" id="1.20.1250.20">
    <property type="entry name" value="MFS general substrate transporter like domains"/>
    <property type="match status" value="1"/>
</dbReference>
<dbReference type="PANTHER" id="PTHR23501">
    <property type="entry name" value="MAJOR FACILITATOR SUPERFAMILY"/>
    <property type="match status" value="1"/>
</dbReference>
<evidence type="ECO:0000313" key="7">
    <source>
        <dbReference type="EMBL" id="MDO1581429.1"/>
    </source>
</evidence>
<evidence type="ECO:0000259" key="6">
    <source>
        <dbReference type="PROSITE" id="PS50850"/>
    </source>
</evidence>
<keyword evidence="8" id="KW-1185">Reference proteome</keyword>
<reference evidence="7" key="1">
    <citation type="journal article" date="2015" name="Int. J. Syst. Evol. Microbiol.">
        <title>Rhizobium oryzicola sp. nov., potential plant-growth-promoting endophytic bacteria isolated from rice roots.</title>
        <authorList>
            <person name="Zhang X.X."/>
            <person name="Gao J.S."/>
            <person name="Cao Y.H."/>
            <person name="Sheirdil R.A."/>
            <person name="Wang X.C."/>
            <person name="Zhang L."/>
        </authorList>
    </citation>
    <scope>NUCLEOTIDE SEQUENCE</scope>
    <source>
        <strain evidence="7">05753</strain>
    </source>
</reference>
<protein>
    <submittedName>
        <fullName evidence="7">MFS transporter</fullName>
    </submittedName>
</protein>
<dbReference type="PROSITE" id="PS50850">
    <property type="entry name" value="MFS"/>
    <property type="match status" value="1"/>
</dbReference>
<evidence type="ECO:0000256" key="3">
    <source>
        <dbReference type="ARBA" id="ARBA00022989"/>
    </source>
</evidence>
<dbReference type="SUPFAM" id="SSF103473">
    <property type="entry name" value="MFS general substrate transporter"/>
    <property type="match status" value="1"/>
</dbReference>
<feature type="transmembrane region" description="Helical" evidence="5">
    <location>
        <begin position="98"/>
        <end position="122"/>
    </location>
</feature>
<dbReference type="InterPro" id="IPR036259">
    <property type="entry name" value="MFS_trans_sf"/>
</dbReference>
<evidence type="ECO:0000256" key="4">
    <source>
        <dbReference type="ARBA" id="ARBA00023136"/>
    </source>
</evidence>
<feature type="transmembrane region" description="Helical" evidence="5">
    <location>
        <begin position="368"/>
        <end position="387"/>
    </location>
</feature>